<comment type="subcellular location">
    <subcellularLocation>
        <location evidence="1">Cell membrane</location>
        <topology evidence="1">Multi-pass membrane protein</topology>
    </subcellularLocation>
</comment>
<dbReference type="EMBL" id="QGHB01000020">
    <property type="protein sequence ID" value="PWK81056.1"/>
    <property type="molecule type" value="Genomic_DNA"/>
</dbReference>
<dbReference type="SUPFAM" id="SSF144083">
    <property type="entry name" value="Magnesium transport protein CorA, transmembrane region"/>
    <property type="match status" value="1"/>
</dbReference>
<name>A0A316HM30_9PSEU</name>
<dbReference type="Gene3D" id="1.20.58.340">
    <property type="entry name" value="Magnesium transport protein CorA, transmembrane region"/>
    <property type="match status" value="2"/>
</dbReference>
<dbReference type="InterPro" id="IPR045861">
    <property type="entry name" value="CorA_cytoplasmic_dom"/>
</dbReference>
<evidence type="ECO:0000256" key="7">
    <source>
        <dbReference type="ARBA" id="ARBA00023136"/>
    </source>
</evidence>
<keyword evidence="3" id="KW-0813">Transport</keyword>
<comment type="caution">
    <text evidence="9">The sequence shown here is derived from an EMBL/GenBank/DDBJ whole genome shotgun (WGS) entry which is preliminary data.</text>
</comment>
<dbReference type="PANTHER" id="PTHR46494">
    <property type="entry name" value="CORA FAMILY METAL ION TRANSPORTER (EUROFUNG)"/>
    <property type="match status" value="1"/>
</dbReference>
<keyword evidence="5 8" id="KW-0812">Transmembrane</keyword>
<dbReference type="AlphaFoldDB" id="A0A316HM30"/>
<evidence type="ECO:0000256" key="5">
    <source>
        <dbReference type="ARBA" id="ARBA00022692"/>
    </source>
</evidence>
<sequence>MGRTRLYRNGELVDRDFPVADVARHLEDPSAVVWFDLCAPSQDEMGLLRDELGLHELAIEDAFAERQRPKVDRYPTHLFLSVYAVRYAEHEIKTCEVDVFIARNALVTVRESESYDLAGVQRRWDSAPALAASGVGFLLHGLLDDVVDGHYAVAQQLDEDIEALEDRIYDEKPHVGRKALQLRRALVQLRRVALPMREVLGSLLHREHDLVDDVMMPYYLDVKDHTLFTAELTESMRELVTNLREAEVAVQGNRLNSIMKKVTGWAAIIAVPTAISGYYGMNVPYPGYEQAWGFWAATLGIFGLSYFLYVMFKRRDWL</sequence>
<organism evidence="9 10">
    <name type="scientific">Lentzea atacamensis</name>
    <dbReference type="NCBI Taxonomy" id="531938"/>
    <lineage>
        <taxon>Bacteria</taxon>
        <taxon>Bacillati</taxon>
        <taxon>Actinomycetota</taxon>
        <taxon>Actinomycetes</taxon>
        <taxon>Pseudonocardiales</taxon>
        <taxon>Pseudonocardiaceae</taxon>
        <taxon>Lentzea</taxon>
    </lineage>
</organism>
<evidence type="ECO:0000256" key="2">
    <source>
        <dbReference type="ARBA" id="ARBA00009765"/>
    </source>
</evidence>
<dbReference type="InterPro" id="IPR045863">
    <property type="entry name" value="CorA_TM1_TM2"/>
</dbReference>
<keyword evidence="6 8" id="KW-1133">Transmembrane helix</keyword>
<protein>
    <submittedName>
        <fullName evidence="9">Magnesium transporter</fullName>
    </submittedName>
</protein>
<accession>A0A316HM30</accession>
<feature type="transmembrane region" description="Helical" evidence="8">
    <location>
        <begin position="262"/>
        <end position="280"/>
    </location>
</feature>
<comment type="similarity">
    <text evidence="2">Belongs to the CorA metal ion transporter (MIT) (TC 1.A.35) family.</text>
</comment>
<dbReference type="Gene3D" id="3.30.460.20">
    <property type="entry name" value="CorA soluble domain-like"/>
    <property type="match status" value="1"/>
</dbReference>
<evidence type="ECO:0000256" key="8">
    <source>
        <dbReference type="SAM" id="Phobius"/>
    </source>
</evidence>
<dbReference type="InterPro" id="IPR002523">
    <property type="entry name" value="MgTranspt_CorA/ZnTranspt_ZntB"/>
</dbReference>
<evidence type="ECO:0000313" key="10">
    <source>
        <dbReference type="Proteomes" id="UP000246005"/>
    </source>
</evidence>
<keyword evidence="4" id="KW-1003">Cell membrane</keyword>
<evidence type="ECO:0000313" key="9">
    <source>
        <dbReference type="EMBL" id="PWK81056.1"/>
    </source>
</evidence>
<dbReference type="GO" id="GO:0015095">
    <property type="term" value="F:magnesium ion transmembrane transporter activity"/>
    <property type="evidence" value="ECO:0007669"/>
    <property type="project" value="TreeGrafter"/>
</dbReference>
<reference evidence="9 10" key="1">
    <citation type="submission" date="2018-05" db="EMBL/GenBank/DDBJ databases">
        <title>Genomic Encyclopedia of Type Strains, Phase IV (KMG-IV): sequencing the most valuable type-strain genomes for metagenomic binning, comparative biology and taxonomic classification.</title>
        <authorList>
            <person name="Goeker M."/>
        </authorList>
    </citation>
    <scope>NUCLEOTIDE SEQUENCE [LARGE SCALE GENOMIC DNA]</scope>
    <source>
        <strain evidence="9 10">DSM 45480</strain>
    </source>
</reference>
<dbReference type="GO" id="GO:0050897">
    <property type="term" value="F:cobalt ion binding"/>
    <property type="evidence" value="ECO:0007669"/>
    <property type="project" value="TreeGrafter"/>
</dbReference>
<dbReference type="Pfam" id="PF01544">
    <property type="entry name" value="CorA"/>
    <property type="match status" value="1"/>
</dbReference>
<dbReference type="GO" id="GO:0000287">
    <property type="term" value="F:magnesium ion binding"/>
    <property type="evidence" value="ECO:0007669"/>
    <property type="project" value="TreeGrafter"/>
</dbReference>
<dbReference type="GO" id="GO:0015087">
    <property type="term" value="F:cobalt ion transmembrane transporter activity"/>
    <property type="evidence" value="ECO:0007669"/>
    <property type="project" value="TreeGrafter"/>
</dbReference>
<gene>
    <name evidence="9" type="ORF">C8D88_120107</name>
</gene>
<proteinExistence type="inferred from homology"/>
<dbReference type="Proteomes" id="UP000246005">
    <property type="component" value="Unassembled WGS sequence"/>
</dbReference>
<dbReference type="RefSeq" id="WP_211337752.1">
    <property type="nucleotide sequence ID" value="NZ_QGHB01000020.1"/>
</dbReference>
<evidence type="ECO:0000256" key="4">
    <source>
        <dbReference type="ARBA" id="ARBA00022475"/>
    </source>
</evidence>
<feature type="transmembrane region" description="Helical" evidence="8">
    <location>
        <begin position="292"/>
        <end position="312"/>
    </location>
</feature>
<evidence type="ECO:0000256" key="3">
    <source>
        <dbReference type="ARBA" id="ARBA00022448"/>
    </source>
</evidence>
<evidence type="ECO:0000256" key="1">
    <source>
        <dbReference type="ARBA" id="ARBA00004651"/>
    </source>
</evidence>
<dbReference type="GO" id="GO:0005886">
    <property type="term" value="C:plasma membrane"/>
    <property type="evidence" value="ECO:0007669"/>
    <property type="project" value="UniProtKB-SubCell"/>
</dbReference>
<keyword evidence="7 8" id="KW-0472">Membrane</keyword>
<evidence type="ECO:0000256" key="6">
    <source>
        <dbReference type="ARBA" id="ARBA00022989"/>
    </source>
</evidence>
<dbReference type="CDD" id="cd12822">
    <property type="entry name" value="TmCorA-like"/>
    <property type="match status" value="1"/>
</dbReference>
<dbReference type="PANTHER" id="PTHR46494:SF1">
    <property type="entry name" value="CORA FAMILY METAL ION TRANSPORTER (EUROFUNG)"/>
    <property type="match status" value="1"/>
</dbReference>
<dbReference type="SUPFAM" id="SSF143865">
    <property type="entry name" value="CorA soluble domain-like"/>
    <property type="match status" value="1"/>
</dbReference>